<dbReference type="Proteomes" id="UP000246661">
    <property type="component" value="Unassembled WGS sequence"/>
</dbReference>
<gene>
    <name evidence="1" type="ORF">JD79_02975</name>
</gene>
<reference evidence="2" key="1">
    <citation type="submission" date="2018-05" db="EMBL/GenBank/DDBJ databases">
        <authorList>
            <person name="Klenk H.-P."/>
            <person name="Huntemann M."/>
            <person name="Clum A."/>
            <person name="Pillay M."/>
            <person name="Palaniappan K."/>
            <person name="Varghese N."/>
            <person name="Mikhailova N."/>
            <person name="Stamatis D."/>
            <person name="Reddy T."/>
            <person name="Daum C."/>
            <person name="Shapiro N."/>
            <person name="Ivanova N."/>
            <person name="Kyrpides N."/>
            <person name="Woyke T."/>
        </authorList>
    </citation>
    <scope>NUCLEOTIDE SEQUENCE [LARGE SCALE GENOMIC DNA]</scope>
    <source>
        <strain evidence="2">DSM 45417</strain>
    </source>
</reference>
<name>A0A317QL97_9ACTN</name>
<evidence type="ECO:0000313" key="2">
    <source>
        <dbReference type="Proteomes" id="UP000246661"/>
    </source>
</evidence>
<protein>
    <submittedName>
        <fullName evidence="1">DHA1 family inner membrane transport protein</fullName>
    </submittedName>
</protein>
<dbReference type="RefSeq" id="WP_211307988.1">
    <property type="nucleotide sequence ID" value="NZ_QGTX01000001.1"/>
</dbReference>
<proteinExistence type="predicted"/>
<sequence length="91" mass="8460">MVLVALLGLVGISADPVLSALAVRFAGVAPTLGVAVSVAAYDLGTAAGSGLAGRTLGSGLGAAGPAAVGTVLAVLPWSPPSPSPAGGRRTA</sequence>
<organism evidence="1 2">
    <name type="scientific">Geodermatophilus normandii</name>
    <dbReference type="NCBI Taxonomy" id="1137989"/>
    <lineage>
        <taxon>Bacteria</taxon>
        <taxon>Bacillati</taxon>
        <taxon>Actinomycetota</taxon>
        <taxon>Actinomycetes</taxon>
        <taxon>Geodermatophilales</taxon>
        <taxon>Geodermatophilaceae</taxon>
        <taxon>Geodermatophilus</taxon>
    </lineage>
</organism>
<accession>A0A317QL97</accession>
<dbReference type="EMBL" id="QGTX01000001">
    <property type="protein sequence ID" value="PWW23799.1"/>
    <property type="molecule type" value="Genomic_DNA"/>
</dbReference>
<keyword evidence="2" id="KW-1185">Reference proteome</keyword>
<dbReference type="AlphaFoldDB" id="A0A317QL97"/>
<evidence type="ECO:0000313" key="1">
    <source>
        <dbReference type="EMBL" id="PWW23799.1"/>
    </source>
</evidence>
<comment type="caution">
    <text evidence="1">The sequence shown here is derived from an EMBL/GenBank/DDBJ whole genome shotgun (WGS) entry which is preliminary data.</text>
</comment>